<dbReference type="RefSeq" id="WP_104742164.1">
    <property type="nucleotide sequence ID" value="NZ_FZNF01000010.1"/>
</dbReference>
<gene>
    <name evidence="1" type="ORF">LS80_001390</name>
</gene>
<sequence>MRRLAIHLIGHARTYKDTAQSFLKNIIETNQEKWIIDVFMHTWDMFEPIAQISWHKDNKVLSGKQLNQEDQEDMINTYKPKQYAIETLQEEHGFMLSHKRVNEIRREYAKKHHIKYDYMLYTRYDILFTTKLDISFFIDSYYEIMQREKRLINGGGGDRLCFVGHNIFGRMPFLEYIPEPDLIWFTNYDSYEHLACSNKINNGLRPIDYRLYRDFFIQRADHTLKTHSNIDALTIGTKDYIARLSYSYKIGEALLLNTKHFMGFLRLPFILYYIKKQHEQQDKYNLQVYHTYNAHIDSISAIGMSYIKLSKTSIKGTLLFFITELPRLKRHVK</sequence>
<comment type="caution">
    <text evidence="1">The sequence shown here is derived from an EMBL/GenBank/DDBJ whole genome shotgun (WGS) entry which is preliminary data.</text>
</comment>
<evidence type="ECO:0000313" key="1">
    <source>
        <dbReference type="EMBL" id="TLD99326.1"/>
    </source>
</evidence>
<reference evidence="1 2" key="1">
    <citation type="journal article" date="2014" name="Genome Announc.">
        <title>Draft genome sequences of eight enterohepatic helicobacter species isolated from both laboratory and wild rodents.</title>
        <authorList>
            <person name="Sheh A."/>
            <person name="Shen Z."/>
            <person name="Fox J.G."/>
        </authorList>
    </citation>
    <scope>NUCLEOTIDE SEQUENCE [LARGE SCALE GENOMIC DNA]</scope>
    <source>
        <strain evidence="1 2">ATCC 49310</strain>
    </source>
</reference>
<dbReference type="AlphaFoldDB" id="A0A4U8TGP2"/>
<dbReference type="Proteomes" id="UP000029861">
    <property type="component" value="Unassembled WGS sequence"/>
</dbReference>
<name>A0A4U8TGP2_9HELI</name>
<dbReference type="EMBL" id="JRPK02000003">
    <property type="protein sequence ID" value="TLD99326.1"/>
    <property type="molecule type" value="Genomic_DNA"/>
</dbReference>
<protein>
    <submittedName>
        <fullName evidence="1">Uncharacterized protein</fullName>
    </submittedName>
</protein>
<proteinExistence type="predicted"/>
<organism evidence="1 2">
    <name type="scientific">Helicobacter trogontum</name>
    <dbReference type="NCBI Taxonomy" id="50960"/>
    <lineage>
        <taxon>Bacteria</taxon>
        <taxon>Pseudomonadati</taxon>
        <taxon>Campylobacterota</taxon>
        <taxon>Epsilonproteobacteria</taxon>
        <taxon>Campylobacterales</taxon>
        <taxon>Helicobacteraceae</taxon>
        <taxon>Helicobacter</taxon>
    </lineage>
</organism>
<evidence type="ECO:0000313" key="2">
    <source>
        <dbReference type="Proteomes" id="UP000029861"/>
    </source>
</evidence>
<accession>A0A4U8TGP2</accession>